<organism evidence="1 2">
    <name type="scientific">Vigna unguiculata</name>
    <name type="common">Cowpea</name>
    <dbReference type="NCBI Taxonomy" id="3917"/>
    <lineage>
        <taxon>Eukaryota</taxon>
        <taxon>Viridiplantae</taxon>
        <taxon>Streptophyta</taxon>
        <taxon>Embryophyta</taxon>
        <taxon>Tracheophyta</taxon>
        <taxon>Spermatophyta</taxon>
        <taxon>Magnoliopsida</taxon>
        <taxon>eudicotyledons</taxon>
        <taxon>Gunneridae</taxon>
        <taxon>Pentapetalae</taxon>
        <taxon>rosids</taxon>
        <taxon>fabids</taxon>
        <taxon>Fabales</taxon>
        <taxon>Fabaceae</taxon>
        <taxon>Papilionoideae</taxon>
        <taxon>50 kb inversion clade</taxon>
        <taxon>NPAAA clade</taxon>
        <taxon>indigoferoid/millettioid clade</taxon>
        <taxon>Phaseoleae</taxon>
        <taxon>Vigna</taxon>
    </lineage>
</organism>
<proteinExistence type="predicted"/>
<dbReference type="AlphaFoldDB" id="A0A4D6NRA5"/>
<protein>
    <submittedName>
        <fullName evidence="1">Uncharacterized protein</fullName>
    </submittedName>
</protein>
<evidence type="ECO:0000313" key="2">
    <source>
        <dbReference type="Proteomes" id="UP000501690"/>
    </source>
</evidence>
<keyword evidence="2" id="KW-1185">Reference proteome</keyword>
<accession>A0A4D6NRA5</accession>
<dbReference type="EMBL" id="CP039355">
    <property type="protein sequence ID" value="QCE15204.1"/>
    <property type="molecule type" value="Genomic_DNA"/>
</dbReference>
<gene>
    <name evidence="1" type="ORF">DEO72_LG11g2213</name>
</gene>
<evidence type="ECO:0000313" key="1">
    <source>
        <dbReference type="EMBL" id="QCE15204.1"/>
    </source>
</evidence>
<sequence>MKFKAFITDNGVNRISSNNDDRIAFALDLSLILRDLRSAVAIASEYSVSSSTATTFYNPASAS</sequence>
<name>A0A4D6NRA5_VIGUN</name>
<dbReference type="Proteomes" id="UP000501690">
    <property type="component" value="Linkage Group LG11"/>
</dbReference>
<reference evidence="1 2" key="1">
    <citation type="submission" date="2019-04" db="EMBL/GenBank/DDBJ databases">
        <title>An improved genome assembly and genetic linkage map for asparagus bean, Vigna unguiculata ssp. sesquipedialis.</title>
        <authorList>
            <person name="Xia Q."/>
            <person name="Zhang R."/>
            <person name="Dong Y."/>
        </authorList>
    </citation>
    <scope>NUCLEOTIDE SEQUENCE [LARGE SCALE GENOMIC DNA]</scope>
    <source>
        <tissue evidence="1">Leaf</tissue>
    </source>
</reference>